<dbReference type="SUPFAM" id="SSF52317">
    <property type="entry name" value="Class I glutamine amidotransferase-like"/>
    <property type="match status" value="1"/>
</dbReference>
<protein>
    <recommendedName>
        <fullName evidence="2">Lipid II isoglutaminyl synthase (glutamine-hydrolyzing) subunit GatD</fullName>
        <ecNumber evidence="2">6.3.5.13</ecNumber>
    </recommendedName>
    <alternativeName>
        <fullName evidence="2">Lipid II isoglutaminyl synthase glutaminase subunit</fullName>
        <ecNumber evidence="2">3.5.1.2</ecNumber>
    </alternativeName>
</protein>
<keyword evidence="2" id="KW-0436">Ligase</keyword>
<reference evidence="4 5" key="1">
    <citation type="journal article" date="2015" name="Nature">
        <title>rRNA introns, odd ribosomes, and small enigmatic genomes across a large radiation of phyla.</title>
        <authorList>
            <person name="Brown C.T."/>
            <person name="Hug L.A."/>
            <person name="Thomas B.C."/>
            <person name="Sharon I."/>
            <person name="Castelle C.J."/>
            <person name="Singh A."/>
            <person name="Wilkins M.J."/>
            <person name="Williams K.H."/>
            <person name="Banfield J.F."/>
        </authorList>
    </citation>
    <scope>NUCLEOTIDE SEQUENCE [LARGE SCALE GENOMIC DNA]</scope>
</reference>
<dbReference type="GO" id="GO:0009252">
    <property type="term" value="P:peptidoglycan biosynthetic process"/>
    <property type="evidence" value="ECO:0007669"/>
    <property type="project" value="UniProtKB-UniRule"/>
</dbReference>
<accession>A0A0G1UHD7</accession>
<dbReference type="InterPro" id="IPR043702">
    <property type="entry name" value="Lipid_II_synth_GatD"/>
</dbReference>
<feature type="active site" description="Nucleophile" evidence="2">
    <location>
        <position position="103"/>
    </location>
</feature>
<dbReference type="GO" id="GO:0071555">
    <property type="term" value="P:cell wall organization"/>
    <property type="evidence" value="ECO:0007669"/>
    <property type="project" value="UniProtKB-KW"/>
</dbReference>
<sequence length="261" mass="28132">MKLTGACKLRIAYFYSDLLNLYGDNGNVEILVHRARARGFLVEVLRVNPETNLTSAAMKSVNFVFMGGGPDSSQKYMGNDLREKKGPYLKEYIEAGGVGVFVCGAYQLLGKYYKSADGTVIDGLGILDTYTQHFGHDKPRCVGNVVCALAPGVLADPVFASVNGVGTTLVGFENHGGRTYLGNAAHALARVTTGFGNNGDDGTEGIIYKNTLGTYLHGPLFARNPHVVDWLMAKSLRLDTLRPLDDSLVIAAHTASKKLKQ</sequence>
<feature type="active site" evidence="2">
    <location>
        <position position="217"/>
    </location>
</feature>
<dbReference type="PROSITE" id="PS51274">
    <property type="entry name" value="GATASE_COBBQ"/>
    <property type="match status" value="1"/>
</dbReference>
<comment type="catalytic activity">
    <reaction evidence="2">
        <text>L-glutamine + H2O = L-glutamate + NH4(+)</text>
        <dbReference type="Rhea" id="RHEA:15889"/>
        <dbReference type="ChEBI" id="CHEBI:15377"/>
        <dbReference type="ChEBI" id="CHEBI:28938"/>
        <dbReference type="ChEBI" id="CHEBI:29985"/>
        <dbReference type="ChEBI" id="CHEBI:58359"/>
        <dbReference type="EC" id="3.5.1.2"/>
    </reaction>
</comment>
<dbReference type="PANTHER" id="PTHR21343">
    <property type="entry name" value="DETHIOBIOTIN SYNTHETASE"/>
    <property type="match status" value="1"/>
</dbReference>
<comment type="function">
    <text evidence="2">The lipid II isoglutaminyl synthase complex catalyzes the formation of alpha-D-isoglutamine in the cell wall lipid II stem peptide. The GatD subunit catalyzes the hydrolysis of glutamine to glutamate and ammonia. The resulting ammonia molecule is channeled to the active site of MurT.</text>
</comment>
<dbReference type="GO" id="GO:0016740">
    <property type="term" value="F:transferase activity"/>
    <property type="evidence" value="ECO:0007669"/>
    <property type="project" value="UniProtKB-KW"/>
</dbReference>
<dbReference type="GO" id="GO:0009236">
    <property type="term" value="P:cobalamin biosynthetic process"/>
    <property type="evidence" value="ECO:0007669"/>
    <property type="project" value="InterPro"/>
</dbReference>
<proteinExistence type="inferred from homology"/>
<name>A0A0G1UHD7_UNCKA</name>
<dbReference type="EC" id="6.3.5.13" evidence="2"/>
<dbReference type="EC" id="3.5.1.2" evidence="2"/>
<comment type="caution">
    <text evidence="4">The sequence shown here is derived from an EMBL/GenBank/DDBJ whole genome shotgun (WGS) entry which is preliminary data.</text>
</comment>
<gene>
    <name evidence="2" type="primary">gatD</name>
    <name evidence="4" type="ORF">UX79_C0021G0001</name>
</gene>
<dbReference type="GO" id="GO:0140282">
    <property type="term" value="F:carbon-nitrogen ligase activity on lipid II"/>
    <property type="evidence" value="ECO:0007669"/>
    <property type="project" value="UniProtKB-UniRule"/>
</dbReference>
<dbReference type="Pfam" id="PF07685">
    <property type="entry name" value="GATase_3"/>
    <property type="match status" value="1"/>
</dbReference>
<evidence type="ECO:0000259" key="3">
    <source>
        <dbReference type="Pfam" id="PF07685"/>
    </source>
</evidence>
<dbReference type="GO" id="GO:0004359">
    <property type="term" value="F:glutaminase activity"/>
    <property type="evidence" value="ECO:0007669"/>
    <property type="project" value="UniProtKB-UniRule"/>
</dbReference>
<dbReference type="CDD" id="cd01750">
    <property type="entry name" value="GATase1_CobQ"/>
    <property type="match status" value="1"/>
</dbReference>
<organism evidence="4 5">
    <name type="scientific">candidate division WWE3 bacterium GW2011_GWB1_47_11</name>
    <dbReference type="NCBI Taxonomy" id="1619117"/>
    <lineage>
        <taxon>Bacteria</taxon>
        <taxon>Katanobacteria</taxon>
    </lineage>
</organism>
<dbReference type="InterPro" id="IPR029062">
    <property type="entry name" value="Class_I_gatase-like"/>
</dbReference>
<dbReference type="InterPro" id="IPR033949">
    <property type="entry name" value="CobQ_GATase1"/>
</dbReference>
<comment type="subunit">
    <text evidence="2">Forms a heterodimer with MurT.</text>
</comment>
<dbReference type="HAMAP" id="MF_02213">
    <property type="entry name" value="Lipid_II_synth_GatD"/>
    <property type="match status" value="1"/>
</dbReference>
<evidence type="ECO:0000256" key="1">
    <source>
        <dbReference type="ARBA" id="ARBA00022962"/>
    </source>
</evidence>
<keyword evidence="4" id="KW-0808">Transferase</keyword>
<comment type="catalytic activity">
    <reaction evidence="2">
        <text>beta-D-GlcNAc-(1-&gt;4)-Mur2Ac(oyl-L-Ala-gamma-D-Glu-L-Lys-D-Ala-D-Ala)-di-trans,octa-cis-undecaprenyl diphosphate + L-glutamine + ATP + H2O = beta-D-GlcNAc-(1-&gt;4)-Mur2Ac(oyl-L-Ala-D-isoglutaminyl-L-Lys-D-Ala-D-Ala)-di-trans,octa-cis-undecaprenyl diphosphate + L-glutamate + ADP + phosphate + H(+)</text>
        <dbReference type="Rhea" id="RHEA:57928"/>
        <dbReference type="ChEBI" id="CHEBI:15377"/>
        <dbReference type="ChEBI" id="CHEBI:15378"/>
        <dbReference type="ChEBI" id="CHEBI:29985"/>
        <dbReference type="ChEBI" id="CHEBI:30616"/>
        <dbReference type="ChEBI" id="CHEBI:43474"/>
        <dbReference type="ChEBI" id="CHEBI:58359"/>
        <dbReference type="ChEBI" id="CHEBI:60033"/>
        <dbReference type="ChEBI" id="CHEBI:62233"/>
        <dbReference type="ChEBI" id="CHEBI:456216"/>
        <dbReference type="EC" id="6.3.5.13"/>
    </reaction>
</comment>
<dbReference type="Proteomes" id="UP000034684">
    <property type="component" value="Unassembled WGS sequence"/>
</dbReference>
<feature type="binding site" evidence="2">
    <location>
        <position position="140"/>
    </location>
    <ligand>
        <name>substrate</name>
    </ligand>
</feature>
<dbReference type="GO" id="GO:0008360">
    <property type="term" value="P:regulation of cell shape"/>
    <property type="evidence" value="ECO:0007669"/>
    <property type="project" value="UniProtKB-KW"/>
</dbReference>
<comment type="similarity">
    <text evidence="2">Belongs to the CobB/CobQ family. GatD subfamily.</text>
</comment>
<feature type="domain" description="CobB/CobQ-like glutamine amidotransferase" evidence="3">
    <location>
        <begin position="10"/>
        <end position="224"/>
    </location>
</feature>
<comment type="pathway">
    <text evidence="2">Cell wall biogenesis; peptidoglycan biosynthesis.</text>
</comment>
<keyword evidence="1 2" id="KW-0315">Glutamine amidotransferase</keyword>
<dbReference type="AlphaFoldDB" id="A0A0G1UHD7"/>
<dbReference type="PANTHER" id="PTHR21343:SF9">
    <property type="entry name" value="LIPID II ISOGLUTAMINYL SYNTHASE (GLUTAMINE-HYDROLYZING) SUBUNIT GATD"/>
    <property type="match status" value="1"/>
</dbReference>
<dbReference type="UniPathway" id="UPA00219"/>
<keyword evidence="2" id="KW-0961">Cell wall biogenesis/degradation</keyword>
<evidence type="ECO:0000313" key="4">
    <source>
        <dbReference type="EMBL" id="KKU57100.1"/>
    </source>
</evidence>
<evidence type="ECO:0000313" key="5">
    <source>
        <dbReference type="Proteomes" id="UP000034684"/>
    </source>
</evidence>
<dbReference type="InterPro" id="IPR011698">
    <property type="entry name" value="GATase_3"/>
</dbReference>
<keyword evidence="2" id="KW-0378">Hydrolase</keyword>
<dbReference type="PATRIC" id="fig|1619117.3.peg.399"/>
<dbReference type="EMBL" id="LCNN01000021">
    <property type="protein sequence ID" value="KKU57100.1"/>
    <property type="molecule type" value="Genomic_DNA"/>
</dbReference>
<evidence type="ECO:0000256" key="2">
    <source>
        <dbReference type="HAMAP-Rule" id="MF_02213"/>
    </source>
</evidence>
<keyword evidence="2" id="KW-0573">Peptidoglycan synthesis</keyword>
<keyword evidence="2" id="KW-0133">Cell shape</keyword>